<evidence type="ECO:0000313" key="8">
    <source>
        <dbReference type="EMBL" id="EWM30038.1"/>
    </source>
</evidence>
<evidence type="ECO:0000256" key="1">
    <source>
        <dbReference type="ARBA" id="ARBA00009431"/>
    </source>
</evidence>
<proteinExistence type="inferred from homology"/>
<evidence type="ECO:0000256" key="5">
    <source>
        <dbReference type="ARBA" id="ARBA00022801"/>
    </source>
</evidence>
<keyword evidence="6" id="KW-0325">Glycoprotein</keyword>
<keyword evidence="5 7" id="KW-0378">Hydrolase</keyword>
<gene>
    <name evidence="8" type="ORF">Naga_100179g4</name>
</gene>
<dbReference type="PANTHER" id="PTHR11802:SF113">
    <property type="entry name" value="SERINE CARBOXYPEPTIDASE CTSA-4.1"/>
    <property type="match status" value="1"/>
</dbReference>
<dbReference type="EC" id="3.4.16.-" evidence="7"/>
<evidence type="ECO:0000256" key="4">
    <source>
        <dbReference type="ARBA" id="ARBA00022729"/>
    </source>
</evidence>
<dbReference type="GO" id="GO:0004185">
    <property type="term" value="F:serine-type carboxypeptidase activity"/>
    <property type="evidence" value="ECO:0007669"/>
    <property type="project" value="UniProtKB-UniRule"/>
</dbReference>
<dbReference type="InterPro" id="IPR018202">
    <property type="entry name" value="Ser_caboxypep_ser_AS"/>
</dbReference>
<dbReference type="Pfam" id="PF00450">
    <property type="entry name" value="Peptidase_S10"/>
    <property type="match status" value="1"/>
</dbReference>
<organism evidence="8 9">
    <name type="scientific">Nannochloropsis gaditana</name>
    <dbReference type="NCBI Taxonomy" id="72520"/>
    <lineage>
        <taxon>Eukaryota</taxon>
        <taxon>Sar</taxon>
        <taxon>Stramenopiles</taxon>
        <taxon>Ochrophyta</taxon>
        <taxon>Eustigmatophyceae</taxon>
        <taxon>Eustigmatales</taxon>
        <taxon>Monodopsidaceae</taxon>
        <taxon>Nannochloropsis</taxon>
    </lineage>
</organism>
<evidence type="ECO:0000256" key="6">
    <source>
        <dbReference type="ARBA" id="ARBA00023180"/>
    </source>
</evidence>
<keyword evidence="4" id="KW-0732">Signal</keyword>
<comment type="caution">
    <text evidence="8">The sequence shown here is derived from an EMBL/GenBank/DDBJ whole genome shotgun (WGS) entry which is preliminary data.</text>
</comment>
<keyword evidence="3 7" id="KW-0645">Protease</keyword>
<evidence type="ECO:0000256" key="7">
    <source>
        <dbReference type="RuleBase" id="RU361156"/>
    </source>
</evidence>
<dbReference type="OrthoDB" id="443318at2759"/>
<comment type="similarity">
    <text evidence="1 7">Belongs to the peptidase S10 family.</text>
</comment>
<dbReference type="PANTHER" id="PTHR11802">
    <property type="entry name" value="SERINE PROTEASE FAMILY S10 SERINE CARBOXYPEPTIDASE"/>
    <property type="match status" value="1"/>
</dbReference>
<protein>
    <recommendedName>
        <fullName evidence="7">Carboxypeptidase</fullName>
        <ecNumber evidence="7">3.4.16.-</ecNumber>
    </recommendedName>
</protein>
<sequence>MEDRSFLVPLTGRRGYCAHPHPSCALCGRGVSFNGRPDACFCMGPFIHIFLLLRASVVISSAAMERNGRPWQAFFPTRGWVWEDKAFIGELAGQDVETKLCDPDVNSQAGYFKISGSKDKNYFYWFFESRATPETDPLIIWLTGGPGCSSILALLYENGPCTVNDDGKNTTLNPYSWTKHANMLWIDQPAGVGFSYDGPGDKVTDTEDEVAEDLYHFLQSFLTANPQYIKNEFYVFGESYGGHFVPAVAHKIFVANIQNSGQAIPINLQGLGIGNGMTDPELQYQYYADYAVSNSYGINLISAENVEVVDSAVPQCVSLIKSCQSWGGETACRLAWLFCTQHILKHFPLEEVNVYDIRKNCTTPPLCYDFQPVEKWLNTPSVQEALHVRKRGFKDNSRWKVCSDKVNLQFSGDMMRSYDKLLIPLLESGVKVLNYAGDADFICNYLGIEAWSDALVWSGQKAFQATNRSAWMTEGGIEGGLVRSAEGFTFLRMFDSGHMCPLDQPAVSAEMVAAWTGRGTKAVQERWDAAVAASAAEVLDPPVMEEIAVDENSGLEEVEILGMSNP</sequence>
<dbReference type="Proteomes" id="UP000019335">
    <property type="component" value="Chromosome 2"/>
</dbReference>
<reference evidence="8 9" key="1">
    <citation type="journal article" date="2014" name="Mol. Plant">
        <title>Chromosome Scale Genome Assembly and Transcriptome Profiling of Nannochloropsis gaditana in Nitrogen Depletion.</title>
        <authorList>
            <person name="Corteggiani Carpinelli E."/>
            <person name="Telatin A."/>
            <person name="Vitulo N."/>
            <person name="Forcato C."/>
            <person name="D'Angelo M."/>
            <person name="Schiavon R."/>
            <person name="Vezzi A."/>
            <person name="Giacometti G.M."/>
            <person name="Morosinotto T."/>
            <person name="Valle G."/>
        </authorList>
    </citation>
    <scope>NUCLEOTIDE SEQUENCE [LARGE SCALE GENOMIC DNA]</scope>
    <source>
        <strain evidence="8 9">B-31</strain>
    </source>
</reference>
<dbReference type="PROSITE" id="PS00131">
    <property type="entry name" value="CARBOXYPEPT_SER_SER"/>
    <property type="match status" value="1"/>
</dbReference>
<dbReference type="InterPro" id="IPR029058">
    <property type="entry name" value="AB_hydrolase_fold"/>
</dbReference>
<accession>W7U2J7</accession>
<name>W7U2J7_9STRA</name>
<dbReference type="AlphaFoldDB" id="W7U2J7"/>
<dbReference type="EMBL" id="AZIL01000069">
    <property type="protein sequence ID" value="EWM30038.1"/>
    <property type="molecule type" value="Genomic_DNA"/>
</dbReference>
<dbReference type="SUPFAM" id="SSF53474">
    <property type="entry name" value="alpha/beta-Hydrolases"/>
    <property type="match status" value="1"/>
</dbReference>
<evidence type="ECO:0000256" key="3">
    <source>
        <dbReference type="ARBA" id="ARBA00022670"/>
    </source>
</evidence>
<dbReference type="InterPro" id="IPR001563">
    <property type="entry name" value="Peptidase_S10"/>
</dbReference>
<keyword evidence="9" id="KW-1185">Reference proteome</keyword>
<dbReference type="Gene3D" id="3.40.50.1820">
    <property type="entry name" value="alpha/beta hydrolase"/>
    <property type="match status" value="1"/>
</dbReference>
<keyword evidence="2 7" id="KW-0121">Carboxypeptidase</keyword>
<dbReference type="GO" id="GO:0006508">
    <property type="term" value="P:proteolysis"/>
    <property type="evidence" value="ECO:0007669"/>
    <property type="project" value="UniProtKB-KW"/>
</dbReference>
<dbReference type="PRINTS" id="PR00724">
    <property type="entry name" value="CRBOXYPTASEC"/>
</dbReference>
<dbReference type="Gene3D" id="1.10.287.410">
    <property type="match status" value="1"/>
</dbReference>
<evidence type="ECO:0000313" key="9">
    <source>
        <dbReference type="Proteomes" id="UP000019335"/>
    </source>
</evidence>
<evidence type="ECO:0000256" key="2">
    <source>
        <dbReference type="ARBA" id="ARBA00022645"/>
    </source>
</evidence>